<dbReference type="InterPro" id="IPR031961">
    <property type="entry name" value="DUF4780"/>
</dbReference>
<feature type="region of interest" description="Disordered" evidence="1">
    <location>
        <begin position="373"/>
        <end position="392"/>
    </location>
</feature>
<dbReference type="VEuPathDB" id="VectorBase:RPRC013774"/>
<dbReference type="eggNOG" id="ENOG502T1B4">
    <property type="taxonomic scope" value="Eukaryota"/>
</dbReference>
<organism evidence="3 4">
    <name type="scientific">Rhodnius prolixus</name>
    <name type="common">Triatomid bug</name>
    <dbReference type="NCBI Taxonomy" id="13249"/>
    <lineage>
        <taxon>Eukaryota</taxon>
        <taxon>Metazoa</taxon>
        <taxon>Ecdysozoa</taxon>
        <taxon>Arthropoda</taxon>
        <taxon>Hexapoda</taxon>
        <taxon>Insecta</taxon>
        <taxon>Pterygota</taxon>
        <taxon>Neoptera</taxon>
        <taxon>Paraneoptera</taxon>
        <taxon>Hemiptera</taxon>
        <taxon>Heteroptera</taxon>
        <taxon>Panheteroptera</taxon>
        <taxon>Cimicomorpha</taxon>
        <taxon>Reduviidae</taxon>
        <taxon>Triatominae</taxon>
        <taxon>Rhodnius</taxon>
    </lineage>
</organism>
<sequence length="392" mass="42459">MEALLNKNTKPPDGGVPQVSEEGTPSGSVLRGGSMPDPKTHATGPQESVPGGSGNADPLETKALAEVSCKIKDLQISKRKQSRSQRKKLAKLKASEDGREWFPKNVWRERRKALLSSNIVQQTEVQSVAPLVPSAGAGERREVGVVKTPSPKAPQTPRSEISTPSTGSEKTAARGSKRVRYPDKELTGSFRDALSAARMAVVLDSYPNDLLGKEQADLLKQKLAEQICKNPGGIRPQFRGCFLSRGALIVNCDNERSRLWLERTIPELQVGEGARLRVGLARSVTRVAKVAMWVSGAHKDASPPAVLESLNVQNEGLETADWRLINRKVEPKGQTLVFDLSEQSLGRLKRSNFKLFLGLDVVKLRVVSKPIGGAADNDPPKLLEAAAGEPQP</sequence>
<feature type="region of interest" description="Disordered" evidence="1">
    <location>
        <begin position="75"/>
        <end position="97"/>
    </location>
</feature>
<dbReference type="InParanoid" id="T1IBV4"/>
<protein>
    <submittedName>
        <fullName evidence="3">DUF4780 domain-containing protein</fullName>
    </submittedName>
</protein>
<dbReference type="OMA" id="IMDENVG"/>
<evidence type="ECO:0000256" key="1">
    <source>
        <dbReference type="SAM" id="MobiDB-lite"/>
    </source>
</evidence>
<evidence type="ECO:0000313" key="4">
    <source>
        <dbReference type="Proteomes" id="UP000015103"/>
    </source>
</evidence>
<dbReference type="EnsemblMetazoa" id="RPRC013774-RA">
    <property type="protein sequence ID" value="RPRC013774-PA"/>
    <property type="gene ID" value="RPRC013774"/>
</dbReference>
<feature type="compositionally biased region" description="Polar residues" evidence="1">
    <location>
        <begin position="156"/>
        <end position="169"/>
    </location>
</feature>
<name>T1IBV4_RHOPR</name>
<proteinExistence type="predicted"/>
<feature type="compositionally biased region" description="Basic residues" evidence="1">
    <location>
        <begin position="77"/>
        <end position="91"/>
    </location>
</feature>
<evidence type="ECO:0000313" key="3">
    <source>
        <dbReference type="EnsemblMetazoa" id="RPRC013774-PA"/>
    </source>
</evidence>
<dbReference type="EMBL" id="ACPB03004983">
    <property type="status" value="NOT_ANNOTATED_CDS"/>
    <property type="molecule type" value="Genomic_DNA"/>
</dbReference>
<dbReference type="Pfam" id="PF16012">
    <property type="entry name" value="DUF4780"/>
    <property type="match status" value="1"/>
</dbReference>
<dbReference type="Proteomes" id="UP000015103">
    <property type="component" value="Unassembled WGS sequence"/>
</dbReference>
<dbReference type="HOGENOM" id="CLU_059245_0_0_1"/>
<evidence type="ECO:0000259" key="2">
    <source>
        <dbReference type="Pfam" id="PF16012"/>
    </source>
</evidence>
<feature type="region of interest" description="Disordered" evidence="1">
    <location>
        <begin position="133"/>
        <end position="180"/>
    </location>
</feature>
<accession>T1IBV4</accession>
<reference evidence="3" key="1">
    <citation type="submission" date="2015-05" db="UniProtKB">
        <authorList>
            <consortium name="EnsemblMetazoa"/>
        </authorList>
    </citation>
    <scope>IDENTIFICATION</scope>
</reference>
<dbReference type="AlphaFoldDB" id="T1IBV4"/>
<feature type="region of interest" description="Disordered" evidence="1">
    <location>
        <begin position="1"/>
        <end position="61"/>
    </location>
</feature>
<keyword evidence="4" id="KW-1185">Reference proteome</keyword>
<feature type="domain" description="DUF4780" evidence="2">
    <location>
        <begin position="195"/>
        <end position="365"/>
    </location>
</feature>